<feature type="coiled-coil region" evidence="1">
    <location>
        <begin position="185"/>
        <end position="223"/>
    </location>
</feature>
<organism evidence="3 4">
    <name type="scientific">Discina gigas</name>
    <dbReference type="NCBI Taxonomy" id="1032678"/>
    <lineage>
        <taxon>Eukaryota</taxon>
        <taxon>Fungi</taxon>
        <taxon>Dikarya</taxon>
        <taxon>Ascomycota</taxon>
        <taxon>Pezizomycotina</taxon>
        <taxon>Pezizomycetes</taxon>
        <taxon>Pezizales</taxon>
        <taxon>Discinaceae</taxon>
        <taxon>Discina</taxon>
    </lineage>
</organism>
<name>A0ABR3GWG5_9PEZI</name>
<feature type="compositionally biased region" description="Basic and acidic residues" evidence="2">
    <location>
        <begin position="26"/>
        <end position="40"/>
    </location>
</feature>
<sequence>MSDSVPPLEMVDTGTGLSSSAWATGESHKCSKLPSEREGSSRILARTRAKSIEDNVDLVELIEKQVEMKKELRTKYGSVSHAPPEDQKCYETLYSKVKWKRSRLRKAVLKVLNQQVNLWRVSVLSAAAAQLVDLPGVNVLSVVETPLVNLSRVRLDIESKTTLILVQPPSTVSPVSQPDEILVRVEQMEREMQRWTDERTVEREKERAEMQQWADERKKARDLIWAQLAANKMKQSGVMRRWVEERRVEREEERRLWETERGEITDSQQS</sequence>
<feature type="region of interest" description="Disordered" evidence="2">
    <location>
        <begin position="250"/>
        <end position="270"/>
    </location>
</feature>
<dbReference type="Proteomes" id="UP001447188">
    <property type="component" value="Unassembled WGS sequence"/>
</dbReference>
<gene>
    <name evidence="3" type="ORF">Q9L58_000539</name>
</gene>
<evidence type="ECO:0000313" key="3">
    <source>
        <dbReference type="EMBL" id="KAL0640259.1"/>
    </source>
</evidence>
<feature type="compositionally biased region" description="Basic and acidic residues" evidence="2">
    <location>
        <begin position="250"/>
        <end position="264"/>
    </location>
</feature>
<protein>
    <submittedName>
        <fullName evidence="3">Uncharacterized protein</fullName>
    </submittedName>
</protein>
<feature type="region of interest" description="Disordered" evidence="2">
    <location>
        <begin position="1"/>
        <end position="41"/>
    </location>
</feature>
<keyword evidence="4" id="KW-1185">Reference proteome</keyword>
<reference evidence="3 4" key="1">
    <citation type="submission" date="2024-02" db="EMBL/GenBank/DDBJ databases">
        <title>Discinaceae phylogenomics.</title>
        <authorList>
            <person name="Dirks A.C."/>
            <person name="James T.Y."/>
        </authorList>
    </citation>
    <scope>NUCLEOTIDE SEQUENCE [LARGE SCALE GENOMIC DNA]</scope>
    <source>
        <strain evidence="3 4">ACD0624</strain>
    </source>
</reference>
<dbReference type="EMBL" id="JBBBZM010000004">
    <property type="protein sequence ID" value="KAL0640259.1"/>
    <property type="molecule type" value="Genomic_DNA"/>
</dbReference>
<accession>A0ABR3GWG5</accession>
<comment type="caution">
    <text evidence="3">The sequence shown here is derived from an EMBL/GenBank/DDBJ whole genome shotgun (WGS) entry which is preliminary data.</text>
</comment>
<evidence type="ECO:0000256" key="1">
    <source>
        <dbReference type="SAM" id="Coils"/>
    </source>
</evidence>
<evidence type="ECO:0000313" key="4">
    <source>
        <dbReference type="Proteomes" id="UP001447188"/>
    </source>
</evidence>
<proteinExistence type="predicted"/>
<evidence type="ECO:0000256" key="2">
    <source>
        <dbReference type="SAM" id="MobiDB-lite"/>
    </source>
</evidence>
<keyword evidence="1" id="KW-0175">Coiled coil</keyword>